<dbReference type="EMBL" id="SNSC02000002">
    <property type="protein sequence ID" value="TID26907.1"/>
    <property type="molecule type" value="Genomic_DNA"/>
</dbReference>
<feature type="domain" description="Vps52 C-terminal" evidence="8">
    <location>
        <begin position="347"/>
        <end position="665"/>
    </location>
</feature>
<accession>A0A4Z1PUD8</accession>
<dbReference type="GO" id="GO:0019905">
    <property type="term" value="F:syntaxin binding"/>
    <property type="evidence" value="ECO:0007669"/>
    <property type="project" value="TreeGrafter"/>
</dbReference>
<evidence type="ECO:0000256" key="3">
    <source>
        <dbReference type="ARBA" id="ARBA00022448"/>
    </source>
</evidence>
<dbReference type="Proteomes" id="UP000298493">
    <property type="component" value="Unassembled WGS sequence"/>
</dbReference>
<reference evidence="9 10" key="1">
    <citation type="submission" date="2019-04" db="EMBL/GenBank/DDBJ databases">
        <title>High contiguity whole genome sequence and gene annotation resource for two Venturia nashicola isolates.</title>
        <authorList>
            <person name="Prokchorchik M."/>
            <person name="Won K."/>
            <person name="Lee Y."/>
            <person name="Choi E.D."/>
            <person name="Segonzac C."/>
            <person name="Sohn K.H."/>
        </authorList>
    </citation>
    <scope>NUCLEOTIDE SEQUENCE [LARGE SCALE GENOMIC DNA]</scope>
    <source>
        <strain evidence="9 10">PRI2</strain>
    </source>
</reference>
<feature type="compositionally biased region" description="Low complexity" evidence="6">
    <location>
        <begin position="44"/>
        <end position="53"/>
    </location>
</feature>
<keyword evidence="3" id="KW-0813">Transport</keyword>
<dbReference type="InterPro" id="IPR048319">
    <property type="entry name" value="Vps52_CC"/>
</dbReference>
<organism evidence="9 10">
    <name type="scientific">Venturia nashicola</name>
    <dbReference type="NCBI Taxonomy" id="86259"/>
    <lineage>
        <taxon>Eukaryota</taxon>
        <taxon>Fungi</taxon>
        <taxon>Dikarya</taxon>
        <taxon>Ascomycota</taxon>
        <taxon>Pezizomycotina</taxon>
        <taxon>Dothideomycetes</taxon>
        <taxon>Pleosporomycetidae</taxon>
        <taxon>Venturiales</taxon>
        <taxon>Venturiaceae</taxon>
        <taxon>Venturia</taxon>
    </lineage>
</organism>
<feature type="region of interest" description="Disordered" evidence="6">
    <location>
        <begin position="1"/>
        <end position="89"/>
    </location>
</feature>
<evidence type="ECO:0000259" key="7">
    <source>
        <dbReference type="Pfam" id="PF04129"/>
    </source>
</evidence>
<dbReference type="AlphaFoldDB" id="A0A4Z1PUD8"/>
<feature type="compositionally biased region" description="Polar residues" evidence="6">
    <location>
        <begin position="54"/>
        <end position="76"/>
    </location>
</feature>
<evidence type="ECO:0000313" key="9">
    <source>
        <dbReference type="EMBL" id="TID26907.1"/>
    </source>
</evidence>
<evidence type="ECO:0000256" key="4">
    <source>
        <dbReference type="ARBA" id="ARBA00022927"/>
    </source>
</evidence>
<name>A0A4Z1PUD8_9PEZI</name>
<feature type="compositionally biased region" description="Low complexity" evidence="6">
    <location>
        <begin position="21"/>
        <end position="35"/>
    </location>
</feature>
<evidence type="ECO:0000259" key="8">
    <source>
        <dbReference type="Pfam" id="PF20655"/>
    </source>
</evidence>
<dbReference type="GO" id="GO:0042147">
    <property type="term" value="P:retrograde transport, endosome to Golgi"/>
    <property type="evidence" value="ECO:0007669"/>
    <property type="project" value="TreeGrafter"/>
</dbReference>
<dbReference type="Pfam" id="PF04129">
    <property type="entry name" value="Vps52_CC"/>
    <property type="match status" value="1"/>
</dbReference>
<evidence type="ECO:0000256" key="2">
    <source>
        <dbReference type="ARBA" id="ARBA00008180"/>
    </source>
</evidence>
<keyword evidence="5" id="KW-0333">Golgi apparatus</keyword>
<evidence type="ECO:0000256" key="5">
    <source>
        <dbReference type="ARBA" id="ARBA00023034"/>
    </source>
</evidence>
<dbReference type="STRING" id="86259.A0A4Z1PUD8"/>
<dbReference type="GO" id="GO:0032456">
    <property type="term" value="P:endocytic recycling"/>
    <property type="evidence" value="ECO:0007669"/>
    <property type="project" value="TreeGrafter"/>
</dbReference>
<dbReference type="GO" id="GO:0005829">
    <property type="term" value="C:cytosol"/>
    <property type="evidence" value="ECO:0007669"/>
    <property type="project" value="GOC"/>
</dbReference>
<dbReference type="GO" id="GO:0015031">
    <property type="term" value="P:protein transport"/>
    <property type="evidence" value="ECO:0007669"/>
    <property type="project" value="UniProtKB-KW"/>
</dbReference>
<dbReference type="GO" id="GO:0006896">
    <property type="term" value="P:Golgi to vacuole transport"/>
    <property type="evidence" value="ECO:0007669"/>
    <property type="project" value="TreeGrafter"/>
</dbReference>
<evidence type="ECO:0000256" key="6">
    <source>
        <dbReference type="SAM" id="MobiDB-lite"/>
    </source>
</evidence>
<comment type="subcellular location">
    <subcellularLocation>
        <location evidence="1">Golgi apparatus</location>
        <location evidence="1">trans-Golgi network</location>
    </subcellularLocation>
</comment>
<dbReference type="PANTHER" id="PTHR14190:SF7">
    <property type="entry name" value="VACUOLAR PROTEIN SORTING-ASSOCIATED PROTEIN 52 HOMOLOG"/>
    <property type="match status" value="1"/>
</dbReference>
<dbReference type="Pfam" id="PF20655">
    <property type="entry name" value="Vps52_C"/>
    <property type="match status" value="1"/>
</dbReference>
<protein>
    <submittedName>
        <fullName evidence="9">Apoptosis-inducing factor 1</fullName>
    </submittedName>
</protein>
<dbReference type="GO" id="GO:0000938">
    <property type="term" value="C:GARP complex"/>
    <property type="evidence" value="ECO:0007669"/>
    <property type="project" value="TreeGrafter"/>
</dbReference>
<sequence length="671" mass="74955">MFADHRSSLSTPSATPPPLSRSPSSRRGPYSASGPGPLPPRPGLNPRSSSLSLASTPNASTTNLPTLRVTTGSSLRNEMRRSPPMEVPDPMRVLQSIFGAPPRKQMAGNEDGRPVELAEEVDFGGLSLEEFADKKEERGSTQSIDVHNYTVQSIEQYSNEKEKFEDLHKSITACDEVLKSVESYLTGFQTDLGAVSAEIETLQSRSTAMNTKLENRRVVEKLLGPSVEDLSLSPAVVRTISEGPIDESWAKALGDLEKRKKLIESRQQDRQKLKALDDLKPLLENLNNRAIERIRDHFVSQIKALRSPNINAQVIQQDAFLKYKELFTFLAHHQRKLAEEIGRAYINTMRWYYLNHFTRYETALKSIKLHVLDKNDVIGQQDDPQIRRNLKGPASHDAFSIGRRTDAIKTSSSSALSSYLAEEDKQTHYLELPFRSFNLALIDNASFEYSFLSSFFAPTQNFHAISRTFEAIFAPTFSHGQTLTKSLVENSVDALGILLCVRLNQHFAFELQRRKVPAMDGYTNATNMLLWPRFQMVIDLHCESLRRATAALSGRPATGSTLLTGGSSNAQSTAPHQLTQRFASFLHGILSLSSEAGDDEPVANSLGRMRGDYEAFMTKLSKGVGDQRKRERFLFNNYSLVGTILEGAQGRLADDNRLHFEKLKEAYGDGR</sequence>
<dbReference type="PANTHER" id="PTHR14190">
    <property type="entry name" value="SUPPRESSOR OF ACTIN MUTATIONS 2/VACUOLAR PROTEIN SORTING 52"/>
    <property type="match status" value="1"/>
</dbReference>
<comment type="similarity">
    <text evidence="2">Belongs to the VPS52 family.</text>
</comment>
<dbReference type="InterPro" id="IPR048361">
    <property type="entry name" value="Vps52_C"/>
</dbReference>
<dbReference type="InterPro" id="IPR007258">
    <property type="entry name" value="Vps52"/>
</dbReference>
<proteinExistence type="inferred from homology"/>
<evidence type="ECO:0000313" key="10">
    <source>
        <dbReference type="Proteomes" id="UP000298493"/>
    </source>
</evidence>
<keyword evidence="4" id="KW-0653">Protein transport</keyword>
<keyword evidence="10" id="KW-1185">Reference proteome</keyword>
<gene>
    <name evidence="9" type="ORF">E6O75_ATG01400</name>
</gene>
<evidence type="ECO:0000256" key="1">
    <source>
        <dbReference type="ARBA" id="ARBA00004601"/>
    </source>
</evidence>
<comment type="caution">
    <text evidence="9">The sequence shown here is derived from an EMBL/GenBank/DDBJ whole genome shotgun (WGS) entry which is preliminary data.</text>
</comment>
<feature type="domain" description="Vps52 coiled-coil" evidence="7">
    <location>
        <begin position="157"/>
        <end position="330"/>
    </location>
</feature>